<evidence type="ECO:0000256" key="2">
    <source>
        <dbReference type="ARBA" id="ARBA00012438"/>
    </source>
</evidence>
<dbReference type="EMBL" id="FNEC01000058">
    <property type="protein sequence ID" value="SDK92332.1"/>
    <property type="molecule type" value="Genomic_DNA"/>
</dbReference>
<dbReference type="SUPFAM" id="SSF55785">
    <property type="entry name" value="PYP-like sensor domain (PAS domain)"/>
    <property type="match status" value="2"/>
</dbReference>
<reference evidence="9 12" key="1">
    <citation type="submission" date="2016-10" db="EMBL/GenBank/DDBJ databases">
        <authorList>
            <person name="de Groot N.N."/>
        </authorList>
    </citation>
    <scope>NUCLEOTIDE SEQUENCE [LARGE SCALE GENOMIC DNA]</scope>
    <source>
        <strain evidence="9 12">CCM 7361</strain>
    </source>
</reference>
<feature type="domain" description="PAS" evidence="7">
    <location>
        <begin position="565"/>
        <end position="610"/>
    </location>
</feature>
<dbReference type="EMBL" id="FZPC01000047">
    <property type="protein sequence ID" value="SNT54368.1"/>
    <property type="molecule type" value="Genomic_DNA"/>
</dbReference>
<dbReference type="Gene3D" id="1.10.287.130">
    <property type="match status" value="1"/>
</dbReference>
<dbReference type="GO" id="GO:0000155">
    <property type="term" value="F:phosphorelay sensor kinase activity"/>
    <property type="evidence" value="ECO:0007669"/>
    <property type="project" value="InterPro"/>
</dbReference>
<dbReference type="InterPro" id="IPR003661">
    <property type="entry name" value="HisK_dim/P_dom"/>
</dbReference>
<dbReference type="CDD" id="cd00082">
    <property type="entry name" value="HisKA"/>
    <property type="match status" value="1"/>
</dbReference>
<dbReference type="PROSITE" id="PS50112">
    <property type="entry name" value="PAS"/>
    <property type="match status" value="1"/>
</dbReference>
<dbReference type="SMART" id="SM00387">
    <property type="entry name" value="HATPase_c"/>
    <property type="match status" value="1"/>
</dbReference>
<comment type="catalytic activity">
    <reaction evidence="1">
        <text>ATP + protein L-histidine = ADP + protein N-phospho-L-histidine.</text>
        <dbReference type="EC" id="2.7.13.3"/>
    </reaction>
</comment>
<dbReference type="InterPro" id="IPR035965">
    <property type="entry name" value="PAS-like_dom_sf"/>
</dbReference>
<evidence type="ECO:0000313" key="11">
    <source>
        <dbReference type="Proteomes" id="UP000198309"/>
    </source>
</evidence>
<dbReference type="SUPFAM" id="SSF47384">
    <property type="entry name" value="Homodimeric domain of signal transducing histidine kinase"/>
    <property type="match status" value="1"/>
</dbReference>
<dbReference type="InterPro" id="IPR013655">
    <property type="entry name" value="PAS_fold_3"/>
</dbReference>
<dbReference type="InterPro" id="IPR013656">
    <property type="entry name" value="PAS_4"/>
</dbReference>
<dbReference type="InterPro" id="IPR000700">
    <property type="entry name" value="PAS-assoc_C"/>
</dbReference>
<dbReference type="Gene3D" id="3.30.450.20">
    <property type="entry name" value="PAS domain"/>
    <property type="match status" value="3"/>
</dbReference>
<dbReference type="PANTHER" id="PTHR43065:SF42">
    <property type="entry name" value="TWO-COMPONENT SENSOR PPRA"/>
    <property type="match status" value="1"/>
</dbReference>
<dbReference type="InterPro" id="IPR036097">
    <property type="entry name" value="HisK_dim/P_sf"/>
</dbReference>
<dbReference type="InterPro" id="IPR005467">
    <property type="entry name" value="His_kinase_dom"/>
</dbReference>
<feature type="domain" description="PAC" evidence="8">
    <location>
        <begin position="638"/>
        <end position="690"/>
    </location>
</feature>
<reference evidence="10 11" key="2">
    <citation type="submission" date="2017-06" db="EMBL/GenBank/DDBJ databases">
        <authorList>
            <person name="Varghese N."/>
            <person name="Submissions S."/>
        </authorList>
    </citation>
    <scope>NUCLEOTIDE SEQUENCE [LARGE SCALE GENOMIC DNA]</scope>
    <source>
        <strain evidence="10 11">RLD-1</strain>
    </source>
</reference>
<dbReference type="PROSITE" id="PS50109">
    <property type="entry name" value="HIS_KIN"/>
    <property type="match status" value="1"/>
</dbReference>
<evidence type="ECO:0000256" key="4">
    <source>
        <dbReference type="ARBA" id="ARBA00022777"/>
    </source>
</evidence>
<evidence type="ECO:0000313" key="10">
    <source>
        <dbReference type="EMBL" id="SNT54368.1"/>
    </source>
</evidence>
<dbReference type="EC" id="2.7.13.3" evidence="2"/>
<dbReference type="RefSeq" id="WP_089394703.1">
    <property type="nucleotide sequence ID" value="NZ_FNEC01000058.1"/>
</dbReference>
<evidence type="ECO:0000256" key="3">
    <source>
        <dbReference type="ARBA" id="ARBA00022553"/>
    </source>
</evidence>
<dbReference type="SUPFAM" id="SSF55874">
    <property type="entry name" value="ATPase domain of HSP90 chaperone/DNA topoisomerase II/histidine kinase"/>
    <property type="match status" value="1"/>
</dbReference>
<dbReference type="AlphaFoldDB" id="A0A239NJ66"/>
<evidence type="ECO:0000313" key="12">
    <source>
        <dbReference type="Proteomes" id="UP000199693"/>
    </source>
</evidence>
<evidence type="ECO:0000259" key="7">
    <source>
        <dbReference type="PROSITE" id="PS50112"/>
    </source>
</evidence>
<dbReference type="Pfam" id="PF08448">
    <property type="entry name" value="PAS_4"/>
    <property type="match status" value="1"/>
</dbReference>
<evidence type="ECO:0000256" key="5">
    <source>
        <dbReference type="SAM" id="MobiDB-lite"/>
    </source>
</evidence>
<dbReference type="PROSITE" id="PS50113">
    <property type="entry name" value="PAC"/>
    <property type="match status" value="2"/>
</dbReference>
<keyword evidence="4" id="KW-0418">Kinase</keyword>
<keyword evidence="4" id="KW-0808">Transferase</keyword>
<dbReference type="InterPro" id="IPR003594">
    <property type="entry name" value="HATPase_dom"/>
</dbReference>
<evidence type="ECO:0000259" key="8">
    <source>
        <dbReference type="PROSITE" id="PS50113"/>
    </source>
</evidence>
<dbReference type="Gene3D" id="3.30.565.10">
    <property type="entry name" value="Histidine kinase-like ATPase, C-terminal domain"/>
    <property type="match status" value="1"/>
</dbReference>
<dbReference type="InterPro" id="IPR000014">
    <property type="entry name" value="PAS"/>
</dbReference>
<evidence type="ECO:0000259" key="6">
    <source>
        <dbReference type="PROSITE" id="PS50109"/>
    </source>
</evidence>
<dbReference type="SMART" id="SM00388">
    <property type="entry name" value="HisKA"/>
    <property type="match status" value="1"/>
</dbReference>
<dbReference type="PANTHER" id="PTHR43065">
    <property type="entry name" value="SENSOR HISTIDINE KINASE"/>
    <property type="match status" value="1"/>
</dbReference>
<dbReference type="Proteomes" id="UP000199693">
    <property type="component" value="Unassembled WGS sequence"/>
</dbReference>
<organism evidence="9 12">
    <name type="scientific">Pseudomonas delhiensis</name>
    <dbReference type="NCBI Taxonomy" id="366289"/>
    <lineage>
        <taxon>Bacteria</taxon>
        <taxon>Pseudomonadati</taxon>
        <taxon>Pseudomonadota</taxon>
        <taxon>Gammaproteobacteria</taxon>
        <taxon>Pseudomonadales</taxon>
        <taxon>Pseudomonadaceae</taxon>
        <taxon>Pseudomonas</taxon>
    </lineage>
</organism>
<evidence type="ECO:0000313" key="9">
    <source>
        <dbReference type="EMBL" id="SDK92332.1"/>
    </source>
</evidence>
<accession>A0A239NJ66</accession>
<feature type="region of interest" description="Disordered" evidence="5">
    <location>
        <begin position="1"/>
        <end position="27"/>
    </location>
</feature>
<sequence>MLGLFRGHSNDKAAPAPDTEAPMPRQDAQSGLCEQFWQWSQEHWDLCIELDAEDRVCRLGGRRARCLAPPRQADAAYLGDYLERRSRPAGPPLAVRQAGQVDLALRSIDQQPLVFRVQVSPLAGRGCLLLGTDISDLNWQSDREKSQMQCFNVIKLLLSRLGHVALAELPGAVGEALEVMANSFRLQSMALVLAQPGSGGRVFASFVRPGAGSLLREGLALPDCGLAALADSTLLGADGPGSALLKQLCCEQLQVVPATLQGGQVAWLIGEPEGLDESRAGLSPGDWQCLAEQLALQVFGRLERKRLRDGLHRLNLLENMVQGGYWRYDAAREGFEFSAAVAAILELPDGQTCLSLEELLQRFHPADADELLIRLRQLGPEGELKLDLRLCPDSWTQVRRWLRLQGRRQGGMDNGFLGGVLLDVSEARQQAQQAEATHARLRNLIDKAPVVIYVQRVENGQLIPEFYSESAGNLLGLDLQANNWQALAERVHPDDLGSFFERGRTLLREGRVNAEYRLRDGAGQWHWLYDEAKLLRDVQGMPREVVGLWLDVTERHQAALRIAESEERYRVLVEDSPALICRYSASLALTFVNQTFASFLGEPVDELLGRRLDYWLSERDCSALRARLVEGAGSGAEESWELRFNLPGRECRWLIWSDRLLFDGQGRLREVQAVARDNTSVRHSQQQLAQGAKMAALGQMVSGMAHEMKQPLHVMRLALFNAWQRLDDPQYLGEKLKRVDAQVDRLTRVVNHMGVFSRKSDLDMAPFDPHGCCEAVVLLLGESMAQQGIALELAVPQARPQVMGFADQLEQVLVNLLANARDALLEKREGPRWIRLGQQPCAEPGWLELHVCDSAGGIEPALLERIFEPFFTTKPVGQGTGLGLSVSHDLIRNMGGSLCVSNAEAGALFVIRLPLAEG</sequence>
<feature type="domain" description="Histidine kinase" evidence="6">
    <location>
        <begin position="703"/>
        <end position="917"/>
    </location>
</feature>
<dbReference type="CDD" id="cd00130">
    <property type="entry name" value="PAS"/>
    <property type="match status" value="2"/>
</dbReference>
<dbReference type="InterPro" id="IPR004358">
    <property type="entry name" value="Sig_transdc_His_kin-like_C"/>
</dbReference>
<dbReference type="Pfam" id="PF08447">
    <property type="entry name" value="PAS_3"/>
    <property type="match status" value="1"/>
</dbReference>
<keyword evidence="3" id="KW-0597">Phosphoprotein</keyword>
<proteinExistence type="predicted"/>
<dbReference type="InterPro" id="IPR001610">
    <property type="entry name" value="PAC"/>
</dbReference>
<evidence type="ECO:0000256" key="1">
    <source>
        <dbReference type="ARBA" id="ARBA00000085"/>
    </source>
</evidence>
<dbReference type="Proteomes" id="UP000198309">
    <property type="component" value="Unassembled WGS sequence"/>
</dbReference>
<dbReference type="SMART" id="SM00091">
    <property type="entry name" value="PAS"/>
    <property type="match status" value="3"/>
</dbReference>
<dbReference type="NCBIfam" id="TIGR00229">
    <property type="entry name" value="sensory_box"/>
    <property type="match status" value="2"/>
</dbReference>
<dbReference type="Pfam" id="PF02518">
    <property type="entry name" value="HATPase_c"/>
    <property type="match status" value="1"/>
</dbReference>
<keyword evidence="11" id="KW-1185">Reference proteome</keyword>
<dbReference type="SMART" id="SM00086">
    <property type="entry name" value="PAC"/>
    <property type="match status" value="3"/>
</dbReference>
<dbReference type="Pfam" id="PF00512">
    <property type="entry name" value="HisKA"/>
    <property type="match status" value="1"/>
</dbReference>
<dbReference type="PRINTS" id="PR00344">
    <property type="entry name" value="BCTRLSENSOR"/>
</dbReference>
<feature type="domain" description="PAC" evidence="8">
    <location>
        <begin position="512"/>
        <end position="564"/>
    </location>
</feature>
<name>A0A239NJ66_9PSED</name>
<gene>
    <name evidence="9" type="ORF">SAMN05216189_105825</name>
    <name evidence="10" type="ORF">SAMN06295949_14724</name>
</gene>
<protein>
    <recommendedName>
        <fullName evidence="2">histidine kinase</fullName>
        <ecNumber evidence="2">2.7.13.3</ecNumber>
    </recommendedName>
</protein>
<dbReference type="InterPro" id="IPR036890">
    <property type="entry name" value="HATPase_C_sf"/>
</dbReference>